<dbReference type="Gene3D" id="3.30.70.100">
    <property type="match status" value="1"/>
</dbReference>
<dbReference type="OrthoDB" id="10011777at2759"/>
<dbReference type="Proteomes" id="UP001152049">
    <property type="component" value="Unassembled WGS sequence"/>
</dbReference>
<dbReference type="InterPro" id="IPR011008">
    <property type="entry name" value="Dimeric_a/b-barrel"/>
</dbReference>
<reference evidence="2" key="1">
    <citation type="submission" date="2022-09" db="EMBL/GenBank/DDBJ databases">
        <title>Fusarium specimens isolated from Avocado Roots.</title>
        <authorList>
            <person name="Stajich J."/>
            <person name="Roper C."/>
            <person name="Heimlech-Rivalta G."/>
        </authorList>
    </citation>
    <scope>NUCLEOTIDE SEQUENCE</scope>
    <source>
        <strain evidence="2">CF00136</strain>
    </source>
</reference>
<organism evidence="2 3">
    <name type="scientific">Fusarium torreyae</name>
    <dbReference type="NCBI Taxonomy" id="1237075"/>
    <lineage>
        <taxon>Eukaryota</taxon>
        <taxon>Fungi</taxon>
        <taxon>Dikarya</taxon>
        <taxon>Ascomycota</taxon>
        <taxon>Pezizomycotina</taxon>
        <taxon>Sordariomycetes</taxon>
        <taxon>Hypocreomycetidae</taxon>
        <taxon>Hypocreales</taxon>
        <taxon>Nectriaceae</taxon>
        <taxon>Fusarium</taxon>
    </lineage>
</organism>
<proteinExistence type="predicted"/>
<evidence type="ECO:0000259" key="1">
    <source>
        <dbReference type="Pfam" id="PF03992"/>
    </source>
</evidence>
<dbReference type="Pfam" id="PF03992">
    <property type="entry name" value="ABM"/>
    <property type="match status" value="1"/>
</dbReference>
<gene>
    <name evidence="2" type="ORF">NW762_013814</name>
</gene>
<dbReference type="EMBL" id="JAOQAZ010000044">
    <property type="protein sequence ID" value="KAJ4246069.1"/>
    <property type="molecule type" value="Genomic_DNA"/>
</dbReference>
<dbReference type="InterPro" id="IPR007138">
    <property type="entry name" value="ABM_dom"/>
</dbReference>
<protein>
    <recommendedName>
        <fullName evidence="1">ABM domain-containing protein</fullName>
    </recommendedName>
</protein>
<dbReference type="SUPFAM" id="SSF54909">
    <property type="entry name" value="Dimeric alpha+beta barrel"/>
    <property type="match status" value="1"/>
</dbReference>
<dbReference type="AlphaFoldDB" id="A0A9W8RK34"/>
<evidence type="ECO:0000313" key="2">
    <source>
        <dbReference type="EMBL" id="KAJ4246069.1"/>
    </source>
</evidence>
<accession>A0A9W8RK34</accession>
<evidence type="ECO:0000313" key="3">
    <source>
        <dbReference type="Proteomes" id="UP001152049"/>
    </source>
</evidence>
<comment type="caution">
    <text evidence="2">The sequence shown here is derived from an EMBL/GenBank/DDBJ whole genome shotgun (WGS) entry which is preliminary data.</text>
</comment>
<feature type="domain" description="ABM" evidence="1">
    <location>
        <begin position="35"/>
        <end position="98"/>
    </location>
</feature>
<name>A0A9W8RK34_9HYPO</name>
<keyword evidence="3" id="KW-1185">Reference proteome</keyword>
<sequence>MSTTFSDTDGISPGAWYSTSQKIVTNVISVLETKEAMGKTFELLKTFLEHVKANEPGVELFLLNRDDEHFQFVTYEIYKDEEAVKLHLGTKHMRELVEAEERYNVKRDGNEIHHETLVAQIGPRR</sequence>